<keyword evidence="6" id="KW-0653">Protein transport</keyword>
<dbReference type="OrthoDB" id="543373at2759"/>
<dbReference type="PROSITE" id="PS50166">
    <property type="entry name" value="IMPORTIN_B_NT"/>
    <property type="match status" value="1"/>
</dbReference>
<evidence type="ECO:0000259" key="9">
    <source>
        <dbReference type="PROSITE" id="PS50166"/>
    </source>
</evidence>
<dbReference type="Proteomes" id="UP000012073">
    <property type="component" value="Unassembled WGS sequence"/>
</dbReference>
<evidence type="ECO:0000256" key="4">
    <source>
        <dbReference type="ARBA" id="ARBA00022490"/>
    </source>
</evidence>
<dbReference type="Pfam" id="PF25780">
    <property type="entry name" value="TPR_IPO5"/>
    <property type="match status" value="1"/>
</dbReference>
<dbReference type="GO" id="GO:0031267">
    <property type="term" value="F:small GTPase binding"/>
    <property type="evidence" value="ECO:0007669"/>
    <property type="project" value="InterPro"/>
</dbReference>
<dbReference type="InterPro" id="IPR034085">
    <property type="entry name" value="TOG"/>
</dbReference>
<dbReference type="InterPro" id="IPR041653">
    <property type="entry name" value="Importin_rep_4"/>
</dbReference>
<dbReference type="KEGG" id="ccp:CHC_T00002177001"/>
<dbReference type="Pfam" id="PF13513">
    <property type="entry name" value="HEAT_EZ"/>
    <property type="match status" value="1"/>
</dbReference>
<sequence>MPAVALSPAAQQMHNILERLQSPDNTSRGIAENEYNQAVEQKGLCLDALSTLAASVGVNEVVRATAAVLLRRSASDMWGGADELTRNNVKTRLLLGIRADGRKDLRKKLCDTIAEIGAPLVDREPSQWPELLPTLFELSRSSIAYERESALYVFSQLADVLDQKVFAPHLATLKSAFQTGLADADPGVQMAGLRATCSQLSLLESYLCNEFVDLVPLMIRPVQQAVAAGNDDDARQAIELLIDVVESEPKFWRKDLAAVCTLMLNIASNNDLSDESSPRQMALEFLVSVAEKLPSQCRKMGTFVRNVFPVSLQMMLSREDDQEWYKQEIDEDTSEYTLFDCGQESLDRIAIALGGKAVLPIAEAIIPSFLNNESSWAHRHAALLAISQIGEGCQKQIEAKLGDVIDLALARFRDPHPRVRWAAINCIGQMCTDFGPRIQTDFHQKIVSHLILVMDDAGNPRVQSHAAAAVINFCDEATPDIIAPYLDALLGKLQALLHSPHRITQEQAVTAIAAVADSAEEQFVKYYDWFMPRLKQVLASAAGNKELRKLRGKVMECISLVGLSVGPAKFGPDAAEVMNMLVRTAATQSEDPEDPQAFYLMQAYARICRCLKGAFIQYLPHVMPGLLQAAQQKPDIQVRDIKEDEEPPEDPADGYETVQLGDKRLSIRTSVLEDKAVACTMLACFIAELGGGFYDYVEPVTELMVPLLKFFYHDECRTAAANALPDLIKCVMESGKDPTGAQVVRMAQYMTIPLIDAIKGEPDVEVLVHMVQALGRIAELVVAPGLSPDLMVPAAQALSTVLLESEARNIEREQLAEQEEWDEEAQEDAEGDEQKEEELLEKAATTTGALLKNHSKSGFVQAFRMPNKLGEGTDAVSTMQMFWVRMHASRQAYERYAALCAFDDLIMYGGAEGVSVISDTLPAMKAYCTDQDADVRQAAAFGVGICAQVGGEAFMSSAGSAVVHDLEKVIRDPNARSEVAVQASDNAVSALLKIMEYQPACLGDNAMSYGRLILEYLPAEADTAEAKLMHATLVRFVQAGDTRILGENAANMPRILFVLLSVLGTELLEESATRPAVDVIKGLESKYPVEVLQGAIALLPDELKQKMQMVLAA</sequence>
<evidence type="ECO:0000313" key="11">
    <source>
        <dbReference type="Proteomes" id="UP000012073"/>
    </source>
</evidence>
<comment type="subcellular location">
    <subcellularLocation>
        <location evidence="2">Cytoplasm</location>
    </subcellularLocation>
    <subcellularLocation>
        <location evidence="1">Nucleus</location>
    </subcellularLocation>
</comment>
<dbReference type="Gene3D" id="1.25.10.10">
    <property type="entry name" value="Leucine-rich Repeat Variant"/>
    <property type="match status" value="1"/>
</dbReference>
<dbReference type="InterPro" id="IPR001494">
    <property type="entry name" value="Importin-beta_N"/>
</dbReference>
<proteinExistence type="predicted"/>
<keyword evidence="3" id="KW-0813">Transport</keyword>
<feature type="region of interest" description="Disordered" evidence="8">
    <location>
        <begin position="814"/>
        <end position="835"/>
    </location>
</feature>
<dbReference type="GO" id="GO:0006606">
    <property type="term" value="P:protein import into nucleus"/>
    <property type="evidence" value="ECO:0007669"/>
    <property type="project" value="InterPro"/>
</dbReference>
<evidence type="ECO:0000256" key="8">
    <source>
        <dbReference type="SAM" id="MobiDB-lite"/>
    </source>
</evidence>
<dbReference type="RefSeq" id="XP_005713206.1">
    <property type="nucleotide sequence ID" value="XM_005713149.1"/>
</dbReference>
<dbReference type="InterPro" id="IPR041389">
    <property type="entry name" value="Importin_rep_6"/>
</dbReference>
<evidence type="ECO:0000256" key="1">
    <source>
        <dbReference type="ARBA" id="ARBA00004123"/>
    </source>
</evidence>
<feature type="compositionally biased region" description="Acidic residues" evidence="8">
    <location>
        <begin position="816"/>
        <end position="835"/>
    </location>
</feature>
<keyword evidence="11" id="KW-1185">Reference proteome</keyword>
<protein>
    <recommendedName>
        <fullName evidence="9">Importin N-terminal domain-containing protein</fullName>
    </recommendedName>
</protein>
<evidence type="ECO:0000256" key="2">
    <source>
        <dbReference type="ARBA" id="ARBA00004496"/>
    </source>
</evidence>
<dbReference type="Pfam" id="PF18808">
    <property type="entry name" value="Importin_rep_4"/>
    <property type="match status" value="1"/>
</dbReference>
<dbReference type="Gramene" id="CDF33403">
    <property type="protein sequence ID" value="CDF33403"/>
    <property type="gene ID" value="CHC_T00002177001"/>
</dbReference>
<dbReference type="InterPro" id="IPR040122">
    <property type="entry name" value="Importin_beta"/>
</dbReference>
<name>R7Q6D2_CHOCR</name>
<evidence type="ECO:0000256" key="6">
    <source>
        <dbReference type="ARBA" id="ARBA00022927"/>
    </source>
</evidence>
<dbReference type="PANTHER" id="PTHR10527">
    <property type="entry name" value="IMPORTIN BETA"/>
    <property type="match status" value="1"/>
</dbReference>
<evidence type="ECO:0000256" key="3">
    <source>
        <dbReference type="ARBA" id="ARBA00022448"/>
    </source>
</evidence>
<dbReference type="GO" id="GO:0005737">
    <property type="term" value="C:cytoplasm"/>
    <property type="evidence" value="ECO:0007669"/>
    <property type="project" value="UniProtKB-SubCell"/>
</dbReference>
<evidence type="ECO:0000256" key="5">
    <source>
        <dbReference type="ARBA" id="ARBA00022737"/>
    </source>
</evidence>
<accession>R7Q6D2</accession>
<dbReference type="PhylomeDB" id="R7Q6D2"/>
<keyword evidence="5" id="KW-0677">Repeat</keyword>
<evidence type="ECO:0000313" key="10">
    <source>
        <dbReference type="EMBL" id="CDF33403.1"/>
    </source>
</evidence>
<dbReference type="AlphaFoldDB" id="R7Q6D2"/>
<dbReference type="Pfam" id="PF25574">
    <property type="entry name" value="TPR_IMB1"/>
    <property type="match status" value="1"/>
</dbReference>
<dbReference type="Pfam" id="PF18829">
    <property type="entry name" value="Importin_rep_6"/>
    <property type="match status" value="1"/>
</dbReference>
<keyword evidence="7" id="KW-0539">Nucleus</keyword>
<dbReference type="InterPro" id="IPR016024">
    <property type="entry name" value="ARM-type_fold"/>
</dbReference>
<dbReference type="InterPro" id="IPR011989">
    <property type="entry name" value="ARM-like"/>
</dbReference>
<dbReference type="OMA" id="PKRFVQE"/>
<feature type="domain" description="Importin N-terminal" evidence="9">
    <location>
        <begin position="31"/>
        <end position="115"/>
    </location>
</feature>
<dbReference type="SUPFAM" id="SSF48371">
    <property type="entry name" value="ARM repeat"/>
    <property type="match status" value="2"/>
</dbReference>
<gene>
    <name evidence="10" type="ORF">CHC_T00002177001</name>
</gene>
<dbReference type="GeneID" id="17320923"/>
<dbReference type="SMART" id="SM01349">
    <property type="entry name" value="TOG"/>
    <property type="match status" value="1"/>
</dbReference>
<keyword evidence="4" id="KW-0963">Cytoplasm</keyword>
<dbReference type="EMBL" id="HG001644">
    <property type="protein sequence ID" value="CDF33403.1"/>
    <property type="molecule type" value="Genomic_DNA"/>
</dbReference>
<organism evidence="10 11">
    <name type="scientific">Chondrus crispus</name>
    <name type="common">Carrageen Irish moss</name>
    <name type="synonym">Polymorpha crispa</name>
    <dbReference type="NCBI Taxonomy" id="2769"/>
    <lineage>
        <taxon>Eukaryota</taxon>
        <taxon>Rhodophyta</taxon>
        <taxon>Florideophyceae</taxon>
        <taxon>Rhodymeniophycidae</taxon>
        <taxon>Gigartinales</taxon>
        <taxon>Gigartinaceae</taxon>
        <taxon>Chondrus</taxon>
    </lineage>
</organism>
<dbReference type="InterPro" id="IPR057672">
    <property type="entry name" value="TPR_IPO4/5"/>
</dbReference>
<dbReference type="InterPro" id="IPR058584">
    <property type="entry name" value="IMB1_TNPO1-like_TPR"/>
</dbReference>
<evidence type="ECO:0000256" key="7">
    <source>
        <dbReference type="ARBA" id="ARBA00023242"/>
    </source>
</evidence>
<dbReference type="STRING" id="2769.R7Q6D2"/>
<dbReference type="GO" id="GO:0005634">
    <property type="term" value="C:nucleus"/>
    <property type="evidence" value="ECO:0007669"/>
    <property type="project" value="UniProtKB-SubCell"/>
</dbReference>
<reference evidence="11" key="1">
    <citation type="journal article" date="2013" name="Proc. Natl. Acad. Sci. U.S.A.">
        <title>Genome structure and metabolic features in the red seaweed Chondrus crispus shed light on evolution of the Archaeplastida.</title>
        <authorList>
            <person name="Collen J."/>
            <person name="Porcel B."/>
            <person name="Carre W."/>
            <person name="Ball S.G."/>
            <person name="Chaparro C."/>
            <person name="Tonon T."/>
            <person name="Barbeyron T."/>
            <person name="Michel G."/>
            <person name="Noel B."/>
            <person name="Valentin K."/>
            <person name="Elias M."/>
            <person name="Artiguenave F."/>
            <person name="Arun A."/>
            <person name="Aury J.M."/>
            <person name="Barbosa-Neto J.F."/>
            <person name="Bothwell J.H."/>
            <person name="Bouget F.Y."/>
            <person name="Brillet L."/>
            <person name="Cabello-Hurtado F."/>
            <person name="Capella-Gutierrez S."/>
            <person name="Charrier B."/>
            <person name="Cladiere L."/>
            <person name="Cock J.M."/>
            <person name="Coelho S.M."/>
            <person name="Colleoni C."/>
            <person name="Czjzek M."/>
            <person name="Da Silva C."/>
            <person name="Delage L."/>
            <person name="Denoeud F."/>
            <person name="Deschamps P."/>
            <person name="Dittami S.M."/>
            <person name="Gabaldon T."/>
            <person name="Gachon C.M."/>
            <person name="Groisillier A."/>
            <person name="Herve C."/>
            <person name="Jabbari K."/>
            <person name="Katinka M."/>
            <person name="Kloareg B."/>
            <person name="Kowalczyk N."/>
            <person name="Labadie K."/>
            <person name="Leblanc C."/>
            <person name="Lopez P.J."/>
            <person name="McLachlan D.H."/>
            <person name="Meslet-Cladiere L."/>
            <person name="Moustafa A."/>
            <person name="Nehr Z."/>
            <person name="Nyvall Collen P."/>
            <person name="Panaud O."/>
            <person name="Partensky F."/>
            <person name="Poulain J."/>
            <person name="Rensing S.A."/>
            <person name="Rousvoal S."/>
            <person name="Samson G."/>
            <person name="Symeonidi A."/>
            <person name="Weissenbach J."/>
            <person name="Zambounis A."/>
            <person name="Wincker P."/>
            <person name="Boyen C."/>
        </authorList>
    </citation>
    <scope>NUCLEOTIDE SEQUENCE [LARGE SCALE GENOMIC DNA]</scope>
    <source>
        <strain evidence="11">cv. Stackhouse</strain>
    </source>
</reference>